<evidence type="ECO:0000256" key="6">
    <source>
        <dbReference type="PROSITE-ProRule" id="PRU01006"/>
    </source>
</evidence>
<evidence type="ECO:0000313" key="8">
    <source>
        <dbReference type="EMBL" id="KFG55518.1"/>
    </source>
</evidence>
<keyword evidence="3" id="KW-0863">Zinc-finger</keyword>
<feature type="non-terminal residue" evidence="8">
    <location>
        <position position="356"/>
    </location>
</feature>
<dbReference type="GO" id="GO:0008270">
    <property type="term" value="F:zinc ion binding"/>
    <property type="evidence" value="ECO:0007669"/>
    <property type="project" value="UniProtKB-KW"/>
</dbReference>
<dbReference type="GO" id="GO:0007032">
    <property type="term" value="P:endosome organization"/>
    <property type="evidence" value="ECO:0007669"/>
    <property type="project" value="TreeGrafter"/>
</dbReference>
<comment type="subcellular location">
    <subcellularLocation>
        <location evidence="1">Endomembrane system</location>
        <topology evidence="1">Peripheral membrane protein</topology>
    </subcellularLocation>
</comment>
<dbReference type="Pfam" id="PF23356">
    <property type="entry name" value="TPR_PEP5_VPS11"/>
    <property type="match status" value="1"/>
</dbReference>
<feature type="compositionally biased region" description="Polar residues" evidence="7">
    <location>
        <begin position="43"/>
        <end position="62"/>
    </location>
</feature>
<dbReference type="PANTHER" id="PTHR23323">
    <property type="entry name" value="VACUOLAR PROTEIN SORTING-ASSOCIATED PROTEIN"/>
    <property type="match status" value="1"/>
</dbReference>
<accession>A0A086LFV0</accession>
<proteinExistence type="predicted"/>
<dbReference type="EMBL" id="AEYH02000276">
    <property type="protein sequence ID" value="KFG55518.1"/>
    <property type="molecule type" value="Genomic_DNA"/>
</dbReference>
<reference evidence="8 9" key="1">
    <citation type="submission" date="2014-07" db="EMBL/GenBank/DDBJ databases">
        <authorList>
            <person name="Sibley D."/>
            <person name="Venepally P."/>
            <person name="Karamycheva S."/>
            <person name="Hadjithomas M."/>
            <person name="Khan A."/>
            <person name="Brunk B."/>
            <person name="Roos D."/>
            <person name="Caler E."/>
            <person name="Lorenzi H."/>
        </authorList>
    </citation>
    <scope>NUCLEOTIDE SEQUENCE [LARGE SCALE GENOMIC DNA]</scope>
    <source>
        <strain evidence="8 9">FOU</strain>
    </source>
</reference>
<feature type="region of interest" description="Disordered" evidence="7">
    <location>
        <begin position="43"/>
        <end position="77"/>
    </location>
</feature>
<dbReference type="GO" id="GO:0030674">
    <property type="term" value="F:protein-macromolecule adaptor activity"/>
    <property type="evidence" value="ECO:0007669"/>
    <property type="project" value="TreeGrafter"/>
</dbReference>
<dbReference type="GO" id="GO:0007033">
    <property type="term" value="P:vacuole organization"/>
    <property type="evidence" value="ECO:0007669"/>
    <property type="project" value="TreeGrafter"/>
</dbReference>
<evidence type="ECO:0000313" key="9">
    <source>
        <dbReference type="Proteomes" id="UP000028838"/>
    </source>
</evidence>
<dbReference type="GO" id="GO:0030897">
    <property type="term" value="C:HOPS complex"/>
    <property type="evidence" value="ECO:0007669"/>
    <property type="project" value="TreeGrafter"/>
</dbReference>
<evidence type="ECO:0000256" key="3">
    <source>
        <dbReference type="ARBA" id="ARBA00022771"/>
    </source>
</evidence>
<dbReference type="GO" id="GO:0006886">
    <property type="term" value="P:intracellular protein transport"/>
    <property type="evidence" value="ECO:0007669"/>
    <property type="project" value="UniProtKB-UniRule"/>
</dbReference>
<dbReference type="InterPro" id="IPR000547">
    <property type="entry name" value="Clathrin_H-chain/VPS_repeat"/>
</dbReference>
<name>A0A086LFV0_TOXGO</name>
<evidence type="ECO:0000256" key="5">
    <source>
        <dbReference type="ARBA" id="ARBA00023136"/>
    </source>
</evidence>
<protein>
    <submittedName>
        <fullName evidence="8">Uncharacterized protein</fullName>
    </submittedName>
</protein>
<organism evidence="8 9">
    <name type="scientific">Toxoplasma gondii FOU</name>
    <dbReference type="NCBI Taxonomy" id="943167"/>
    <lineage>
        <taxon>Eukaryota</taxon>
        <taxon>Sar</taxon>
        <taxon>Alveolata</taxon>
        <taxon>Apicomplexa</taxon>
        <taxon>Conoidasida</taxon>
        <taxon>Coccidia</taxon>
        <taxon>Eucoccidiorida</taxon>
        <taxon>Eimeriorina</taxon>
        <taxon>Sarcocystidae</taxon>
        <taxon>Toxoplasma</taxon>
    </lineage>
</organism>
<sequence length="356" mass="39986">MHFCRVRESSFKGGGAVLAPAAERLRKQRECHVTRLHSSPLVSTNCSSLASGRQGPRRSSTWLDMPPPPPGSSSPTPRPRRFSICLLGRFAGNLWALPVDGCCMQLASHKHYLISVSASAEETCSGSPVSAPSQECFLTIFRANPDTRFVAFCCSFPRVAHIVSALDSLYVICRDDSGGSILFELREKGIGDRLNILLRKRLFDWAADIVIQEGQPKSTLQEVYRVHADWLYEKRALDKALRMYIKTIGALEPSYVIEKFLHCQRLWLLALYLLHLHRCGRASQQHTLLFFKCAAKLKDENLFSAFLDDPSISRDAILPAAIQECRANGYLKLASLIARRHGHHDEYVSIFLTDCR</sequence>
<feature type="repeat" description="CHCR" evidence="6">
    <location>
        <begin position="244"/>
        <end position="356"/>
    </location>
</feature>
<dbReference type="VEuPathDB" id="ToxoDB:TGFOU_230220A"/>
<dbReference type="GO" id="GO:0006904">
    <property type="term" value="P:vesicle docking involved in exocytosis"/>
    <property type="evidence" value="ECO:0007669"/>
    <property type="project" value="TreeGrafter"/>
</dbReference>
<evidence type="ECO:0000256" key="4">
    <source>
        <dbReference type="ARBA" id="ARBA00022833"/>
    </source>
</evidence>
<comment type="caution">
    <text evidence="8">The sequence shown here is derived from an EMBL/GenBank/DDBJ whole genome shotgun (WGS) entry which is preliminary data.</text>
</comment>
<dbReference type="PANTHER" id="PTHR23323:SF24">
    <property type="entry name" value="VACUOLAR PROTEIN SORTING-ASSOCIATED PROTEIN 11 HOMOLOG"/>
    <property type="match status" value="1"/>
</dbReference>
<evidence type="ECO:0000256" key="2">
    <source>
        <dbReference type="ARBA" id="ARBA00022723"/>
    </source>
</evidence>
<keyword evidence="4" id="KW-0862">Zinc</keyword>
<dbReference type="Proteomes" id="UP000028838">
    <property type="component" value="Unassembled WGS sequence"/>
</dbReference>
<keyword evidence="5" id="KW-0472">Membrane</keyword>
<dbReference type="GO" id="GO:0005768">
    <property type="term" value="C:endosome"/>
    <property type="evidence" value="ECO:0007669"/>
    <property type="project" value="TreeGrafter"/>
</dbReference>
<dbReference type="GO" id="GO:0048284">
    <property type="term" value="P:organelle fusion"/>
    <property type="evidence" value="ECO:0007669"/>
    <property type="project" value="TreeGrafter"/>
</dbReference>
<evidence type="ECO:0000256" key="7">
    <source>
        <dbReference type="SAM" id="MobiDB-lite"/>
    </source>
</evidence>
<dbReference type="PROSITE" id="PS50236">
    <property type="entry name" value="CHCR"/>
    <property type="match status" value="1"/>
</dbReference>
<gene>
    <name evidence="8" type="ORF">TGFOU_230220A</name>
</gene>
<dbReference type="AlphaFoldDB" id="A0A086LFV0"/>
<dbReference type="InterPro" id="IPR057308">
    <property type="entry name" value="CHCR_PEP5_VPS11"/>
</dbReference>
<evidence type="ECO:0000256" key="1">
    <source>
        <dbReference type="ARBA" id="ARBA00004184"/>
    </source>
</evidence>
<keyword evidence="2" id="KW-0479">Metal-binding</keyword>